<keyword evidence="1" id="KW-0175">Coiled coil</keyword>
<dbReference type="EMBL" id="JACXWD010000109">
    <property type="protein sequence ID" value="MBD3869545.1"/>
    <property type="molecule type" value="Genomic_DNA"/>
</dbReference>
<feature type="non-terminal residue" evidence="2">
    <location>
        <position position="1"/>
    </location>
</feature>
<reference evidence="2 3" key="1">
    <citation type="submission" date="2020-08" db="EMBL/GenBank/DDBJ databases">
        <title>Acidobacteriota in marine sediments use diverse sulfur dissimilation pathways.</title>
        <authorList>
            <person name="Wasmund K."/>
        </authorList>
    </citation>
    <scope>NUCLEOTIDE SEQUENCE [LARGE SCALE GENOMIC DNA]</scope>
    <source>
        <strain evidence="2">MAG AM4</strain>
    </source>
</reference>
<evidence type="ECO:0000256" key="1">
    <source>
        <dbReference type="SAM" id="Coils"/>
    </source>
</evidence>
<organism evidence="2 3">
    <name type="scientific">Candidatus Polarisedimenticola svalbardensis</name>
    <dbReference type="NCBI Taxonomy" id="2886004"/>
    <lineage>
        <taxon>Bacteria</taxon>
        <taxon>Pseudomonadati</taxon>
        <taxon>Acidobacteriota</taxon>
        <taxon>Candidatus Polarisedimenticolia</taxon>
        <taxon>Candidatus Polarisedimenticolales</taxon>
        <taxon>Candidatus Polarisedimenticolaceae</taxon>
        <taxon>Candidatus Polarisedimenticola</taxon>
    </lineage>
</organism>
<evidence type="ECO:0000313" key="3">
    <source>
        <dbReference type="Proteomes" id="UP000648239"/>
    </source>
</evidence>
<gene>
    <name evidence="2" type="ORF">IFK94_15605</name>
</gene>
<feature type="coiled-coil region" evidence="1">
    <location>
        <begin position="34"/>
        <end position="61"/>
    </location>
</feature>
<evidence type="ECO:0008006" key="4">
    <source>
        <dbReference type="Google" id="ProtNLM"/>
    </source>
</evidence>
<protein>
    <recommendedName>
        <fullName evidence="4">VWA domain-containing protein</fullName>
    </recommendedName>
</protein>
<proteinExistence type="predicted"/>
<dbReference type="AlphaFoldDB" id="A0A8J6Y924"/>
<evidence type="ECO:0000313" key="2">
    <source>
        <dbReference type="EMBL" id="MBD3869545.1"/>
    </source>
</evidence>
<accession>A0A8J6Y924</accession>
<sequence>PGDRVALLVDDDELRIVVPPSTRIDEVLQNLEMIEGLSSKYRDLEVRLKDLREDAESCRDAPDIHKCARQSATTFLFETSRETKTSLDHLESLVLSLGAIPERKILFYVSEGIITNPGDVAAAAVEYAIGQHGYQLSRMRDSLSRDFSHRLDRIYQIATDNRVGFYPVNGFRKMYDELFAPERRHDYGPENPAQARRDEFETSWNQVRKLHDNLASATGGVALFKKDPAGLLDDMVRSSNGVYTVSYYPSNRSIKRRKIRLKIDRPKVKVHYKAKYKPAAVNSTRLGGELTVDTNKYEPATGLLTAHLSVAANRLAIAPDSNPPVSVASMYFSILDSKGRLITDLFEIIVLPRTDGETAGQKRFERPFAVRVPPGEYALRVEIRDSHGPVYGSYSSTFSIGGVAAPDGGRNEGGP</sequence>
<name>A0A8J6Y924_9BACT</name>
<dbReference type="Proteomes" id="UP000648239">
    <property type="component" value="Unassembled WGS sequence"/>
</dbReference>
<comment type="caution">
    <text evidence="2">The sequence shown here is derived from an EMBL/GenBank/DDBJ whole genome shotgun (WGS) entry which is preliminary data.</text>
</comment>